<dbReference type="Proteomes" id="UP001519887">
    <property type="component" value="Unassembled WGS sequence"/>
</dbReference>
<feature type="non-terminal residue" evidence="2">
    <location>
        <position position="1"/>
    </location>
</feature>
<feature type="region of interest" description="Disordered" evidence="1">
    <location>
        <begin position="48"/>
        <end position="82"/>
    </location>
</feature>
<gene>
    <name evidence="2" type="ORF">K0U00_40560</name>
</gene>
<organism evidence="2 3">
    <name type="scientific">Paenibacillus sepulcri</name>
    <dbReference type="NCBI Taxonomy" id="359917"/>
    <lineage>
        <taxon>Bacteria</taxon>
        <taxon>Bacillati</taxon>
        <taxon>Bacillota</taxon>
        <taxon>Bacilli</taxon>
        <taxon>Bacillales</taxon>
        <taxon>Paenibacillaceae</taxon>
        <taxon>Paenibacillus</taxon>
    </lineage>
</organism>
<comment type="caution">
    <text evidence="2">The sequence shown here is derived from an EMBL/GenBank/DDBJ whole genome shotgun (WGS) entry which is preliminary data.</text>
</comment>
<accession>A0ABS7CHF6</accession>
<evidence type="ECO:0000313" key="3">
    <source>
        <dbReference type="Proteomes" id="UP001519887"/>
    </source>
</evidence>
<reference evidence="2 3" key="1">
    <citation type="submission" date="2021-07" db="EMBL/GenBank/DDBJ databases">
        <title>Paenibacillus radiodurans sp. nov., isolated from the southeastern edge of Tengger Desert.</title>
        <authorList>
            <person name="Zhang G."/>
        </authorList>
    </citation>
    <scope>NUCLEOTIDE SEQUENCE [LARGE SCALE GENOMIC DNA]</scope>
    <source>
        <strain evidence="2 3">CCM 7311</strain>
    </source>
</reference>
<evidence type="ECO:0000313" key="2">
    <source>
        <dbReference type="EMBL" id="MBW7460375.1"/>
    </source>
</evidence>
<feature type="compositionally biased region" description="Polar residues" evidence="1">
    <location>
        <begin position="67"/>
        <end position="82"/>
    </location>
</feature>
<proteinExistence type="predicted"/>
<sequence length="82" mass="9034">MVKNAVRTMQAQRVVPQWELIVEHFLKDKVTLTDPRKAAELEAYFGTVVESQQPQKQKPAAPAGETNPPSAESSSNDAGKQE</sequence>
<feature type="compositionally biased region" description="Low complexity" evidence="1">
    <location>
        <begin position="52"/>
        <end position="63"/>
    </location>
</feature>
<dbReference type="EMBL" id="JAHZIK010002188">
    <property type="protein sequence ID" value="MBW7460375.1"/>
    <property type="molecule type" value="Genomic_DNA"/>
</dbReference>
<name>A0ABS7CHF6_9BACL</name>
<keyword evidence="3" id="KW-1185">Reference proteome</keyword>
<evidence type="ECO:0000256" key="1">
    <source>
        <dbReference type="SAM" id="MobiDB-lite"/>
    </source>
</evidence>
<protein>
    <submittedName>
        <fullName evidence="2">Uncharacterized protein</fullName>
    </submittedName>
</protein>